<name>A0A1E3QPB1_9ASCO</name>
<dbReference type="GeneID" id="30148364"/>
<protein>
    <submittedName>
        <fullName evidence="1">Uncharacterized protein</fullName>
    </submittedName>
</protein>
<reference evidence="2" key="1">
    <citation type="submission" date="2016-05" db="EMBL/GenBank/DDBJ databases">
        <title>Comparative genomics of biotechnologically important yeasts.</title>
        <authorList>
            <consortium name="DOE Joint Genome Institute"/>
            <person name="Riley R."/>
            <person name="Haridas S."/>
            <person name="Wolfe K.H."/>
            <person name="Lopes M.R."/>
            <person name="Hittinger C.T."/>
            <person name="Goker M."/>
            <person name="Salamov A."/>
            <person name="Wisecaver J."/>
            <person name="Long T.M."/>
            <person name="Aerts A.L."/>
            <person name="Barry K."/>
            <person name="Choi C."/>
            <person name="Clum A."/>
            <person name="Coughlan A.Y."/>
            <person name="Deshpande S."/>
            <person name="Douglass A.P."/>
            <person name="Hanson S.J."/>
            <person name="Klenk H.-P."/>
            <person name="Labutti K."/>
            <person name="Lapidus A."/>
            <person name="Lindquist E."/>
            <person name="Lipzen A."/>
            <person name="Meier-Kolthoff J.P."/>
            <person name="Ohm R.A."/>
            <person name="Otillar R.P."/>
            <person name="Pangilinan J."/>
            <person name="Peng Y."/>
            <person name="Rokas A."/>
            <person name="Rosa C.A."/>
            <person name="Scheuner C."/>
            <person name="Sibirny A.A."/>
            <person name="Slot J.C."/>
            <person name="Stielow J.B."/>
            <person name="Sun H."/>
            <person name="Kurtzman C.P."/>
            <person name="Blackwell M."/>
            <person name="Grigoriev I.V."/>
            <person name="Jeffries T.W."/>
        </authorList>
    </citation>
    <scope>NUCLEOTIDE SEQUENCE [LARGE SCALE GENOMIC DNA]</scope>
    <source>
        <strain evidence="2">NRRL Y-12698</strain>
    </source>
</reference>
<dbReference type="Proteomes" id="UP000094336">
    <property type="component" value="Unassembled WGS sequence"/>
</dbReference>
<proteinExistence type="predicted"/>
<keyword evidence="2" id="KW-1185">Reference proteome</keyword>
<accession>A0A1E3QPB1</accession>
<organism evidence="1 2">
    <name type="scientific">Babjeviella inositovora NRRL Y-12698</name>
    <dbReference type="NCBI Taxonomy" id="984486"/>
    <lineage>
        <taxon>Eukaryota</taxon>
        <taxon>Fungi</taxon>
        <taxon>Dikarya</taxon>
        <taxon>Ascomycota</taxon>
        <taxon>Saccharomycotina</taxon>
        <taxon>Pichiomycetes</taxon>
        <taxon>Serinales incertae sedis</taxon>
        <taxon>Babjeviella</taxon>
    </lineage>
</organism>
<dbReference type="RefSeq" id="XP_018984818.1">
    <property type="nucleotide sequence ID" value="XM_019130511.1"/>
</dbReference>
<dbReference type="EMBL" id="KV454432">
    <property type="protein sequence ID" value="ODQ79490.1"/>
    <property type="molecule type" value="Genomic_DNA"/>
</dbReference>
<dbReference type="OrthoDB" id="3986620at2759"/>
<sequence>MPVEELSRESLFCAPESDKIATDLYHAIRGSSDHKTLYLLWQLRLNHLFQESKLVARREGTNLAEAIHLLVRLGVQEPETQVPLKNEASETPFGLQLSLLRVKYTTATAFSIVNEYYKMVYRVRLSLIGALKEQRVMEVKKVSILCYGVLSILVVKREFGAAIGLVSSVLSNHIKALHDQSFEENLRFLHLLLILLESKASGLPSIKPLEASGLNKNSQRELWCVLENIAAIYSSDEDQNRENLVVQKAQLANGGLGAMDIVLAGQALNVDSQLITGRILCSLLGMWELMLRYNVEMKEAGVTGWNFDALCDIFQPSDFEPEIAVLHALVAKRWFNEALFNKVYGFE</sequence>
<evidence type="ECO:0000313" key="2">
    <source>
        <dbReference type="Proteomes" id="UP000094336"/>
    </source>
</evidence>
<gene>
    <name evidence="1" type="ORF">BABINDRAFT_167347</name>
</gene>
<dbReference type="AlphaFoldDB" id="A0A1E3QPB1"/>
<evidence type="ECO:0000313" key="1">
    <source>
        <dbReference type="EMBL" id="ODQ79490.1"/>
    </source>
</evidence>